<dbReference type="PANTHER" id="PTHR12270">
    <property type="entry name" value="GLYCOSYLTRANSFERASE-RELATED"/>
    <property type="match status" value="1"/>
</dbReference>
<keyword evidence="5 8" id="KW-0472">Membrane</keyword>
<keyword evidence="2 8" id="KW-0812">Transmembrane</keyword>
<feature type="compositionally biased region" description="Basic and acidic residues" evidence="7">
    <location>
        <begin position="522"/>
        <end position="533"/>
    </location>
</feature>
<organism evidence="9 10">
    <name type="scientific">Skeletonema marinoi</name>
    <dbReference type="NCBI Taxonomy" id="267567"/>
    <lineage>
        <taxon>Eukaryota</taxon>
        <taxon>Sar</taxon>
        <taxon>Stramenopiles</taxon>
        <taxon>Ochrophyta</taxon>
        <taxon>Bacillariophyta</taxon>
        <taxon>Coscinodiscophyceae</taxon>
        <taxon>Thalassiosirophycidae</taxon>
        <taxon>Thalassiosirales</taxon>
        <taxon>Skeletonemataceae</taxon>
        <taxon>Skeletonema</taxon>
        <taxon>Skeletonema marinoi-dohrnii complex</taxon>
    </lineage>
</organism>
<keyword evidence="9" id="KW-0328">Glycosyltransferase</keyword>
<keyword evidence="6" id="KW-0325">Glycoprotein</keyword>
<accession>A0AAD8YN93</accession>
<evidence type="ECO:0000256" key="7">
    <source>
        <dbReference type="SAM" id="MobiDB-lite"/>
    </source>
</evidence>
<keyword evidence="10" id="KW-1185">Reference proteome</keyword>
<keyword evidence="9" id="KW-0808">Transferase</keyword>
<keyword evidence="3" id="KW-0735">Signal-anchor</keyword>
<evidence type="ECO:0000256" key="1">
    <source>
        <dbReference type="ARBA" id="ARBA00004606"/>
    </source>
</evidence>
<keyword evidence="4 8" id="KW-1133">Transmembrane helix</keyword>
<evidence type="ECO:0000256" key="2">
    <source>
        <dbReference type="ARBA" id="ARBA00022692"/>
    </source>
</evidence>
<protein>
    <submittedName>
        <fullName evidence="9">Glycosyltransferase</fullName>
        <ecNumber evidence="9">2.4.-.-</ecNumber>
    </submittedName>
</protein>
<dbReference type="GO" id="GO:0035269">
    <property type="term" value="P:protein O-linked glycosylation via mannose"/>
    <property type="evidence" value="ECO:0007669"/>
    <property type="project" value="TreeGrafter"/>
</dbReference>
<dbReference type="Pfam" id="PF13896">
    <property type="entry name" value="Glyco_transf_49"/>
    <property type="match status" value="2"/>
</dbReference>
<feature type="transmembrane region" description="Helical" evidence="8">
    <location>
        <begin position="65"/>
        <end position="90"/>
    </location>
</feature>
<comment type="subcellular location">
    <subcellularLocation>
        <location evidence="1">Membrane</location>
        <topology evidence="1">Single-pass type II membrane protein</topology>
    </subcellularLocation>
</comment>
<name>A0AAD8YN93_9STRA</name>
<dbReference type="Proteomes" id="UP001224775">
    <property type="component" value="Unassembled WGS sequence"/>
</dbReference>
<sequence>MSPYSNLESGSSGLSNGTASRRALATSRSSSPHTKVNGTNKTRRKNGVIASPLRKIRRDNNNRDLISLSIIRFVLALLILIWFGVMVKLISNLSASSSSSSSSSSNNMSAEQSAAMHKLSEKWKNLRFNKDGTIGTVRGVKDSKGEDKGKDKDKDSSSKKKHEKVEEPKPEPIASIFELSLLGNTSPSDFRLTTPNAPSCSEPIDAESISFTLVSQLSHDRIWMLPYHCKRWGDNPMSIVIFTDEDAAVVKNKLVIEGCSKEHLTVQTVSKTRYDPQGTDYPVNVLRNLAFSKVKTTHLVYADIDFWPKCEGRMASDSKLATVVPVFQMNRRCRAYKDCRDDNIPFMPKRKDELIGLIKKRQASTFDPTNEGGTAVLDISLRYCSELPPFQEGFSGYGKNKMTWAMQLRRSGYQFSQLGEAFLVHYPHLDSKSRLDGIRNQRSCKSNIDLLSYKRARVDALFLDYKDWLRDNVTDSSRVPMCENALNDDVRLWVHRDAEDESEDSESEDNDDGNDVVEVNEELAKDTEGGAQE</sequence>
<proteinExistence type="predicted"/>
<dbReference type="PANTHER" id="PTHR12270:SF52">
    <property type="entry name" value="GLYCOSYLTRANSFERASE-LIKE PROTEIN GNT13-RELATED"/>
    <property type="match status" value="1"/>
</dbReference>
<dbReference type="GO" id="GO:0016020">
    <property type="term" value="C:membrane"/>
    <property type="evidence" value="ECO:0007669"/>
    <property type="project" value="UniProtKB-SubCell"/>
</dbReference>
<evidence type="ECO:0000256" key="6">
    <source>
        <dbReference type="ARBA" id="ARBA00023180"/>
    </source>
</evidence>
<feature type="compositionally biased region" description="Low complexity" evidence="7">
    <location>
        <begin position="96"/>
        <end position="115"/>
    </location>
</feature>
<evidence type="ECO:0000256" key="5">
    <source>
        <dbReference type="ARBA" id="ARBA00023136"/>
    </source>
</evidence>
<feature type="compositionally biased region" description="Low complexity" evidence="7">
    <location>
        <begin position="1"/>
        <end position="31"/>
    </location>
</feature>
<dbReference type="EMBL" id="JATAAI010000001">
    <property type="protein sequence ID" value="KAK1748357.1"/>
    <property type="molecule type" value="Genomic_DNA"/>
</dbReference>
<feature type="compositionally biased region" description="Acidic residues" evidence="7">
    <location>
        <begin position="499"/>
        <end position="521"/>
    </location>
</feature>
<reference evidence="9" key="1">
    <citation type="submission" date="2023-06" db="EMBL/GenBank/DDBJ databases">
        <title>Survivors Of The Sea: Transcriptome response of Skeletonema marinoi to long-term dormancy.</title>
        <authorList>
            <person name="Pinder M.I.M."/>
            <person name="Kourtchenko O."/>
            <person name="Robertson E.K."/>
            <person name="Larsson T."/>
            <person name="Maumus F."/>
            <person name="Osuna-Cruz C.M."/>
            <person name="Vancaester E."/>
            <person name="Stenow R."/>
            <person name="Vandepoele K."/>
            <person name="Ploug H."/>
            <person name="Bruchert V."/>
            <person name="Godhe A."/>
            <person name="Topel M."/>
        </authorList>
    </citation>
    <scope>NUCLEOTIDE SEQUENCE</scope>
    <source>
        <strain evidence="9">R05AC</strain>
    </source>
</reference>
<feature type="region of interest" description="Disordered" evidence="7">
    <location>
        <begin position="134"/>
        <end position="169"/>
    </location>
</feature>
<evidence type="ECO:0000256" key="4">
    <source>
        <dbReference type="ARBA" id="ARBA00022989"/>
    </source>
</evidence>
<dbReference type="GO" id="GO:0015020">
    <property type="term" value="F:glucuronosyltransferase activity"/>
    <property type="evidence" value="ECO:0007669"/>
    <property type="project" value="TreeGrafter"/>
</dbReference>
<gene>
    <name evidence="9" type="ORF">QTG54_000296</name>
</gene>
<feature type="region of interest" description="Disordered" evidence="7">
    <location>
        <begin position="96"/>
        <end position="116"/>
    </location>
</feature>
<dbReference type="AlphaFoldDB" id="A0AAD8YN93"/>
<evidence type="ECO:0000256" key="3">
    <source>
        <dbReference type="ARBA" id="ARBA00022968"/>
    </source>
</evidence>
<evidence type="ECO:0000313" key="9">
    <source>
        <dbReference type="EMBL" id="KAK1748357.1"/>
    </source>
</evidence>
<evidence type="ECO:0000256" key="8">
    <source>
        <dbReference type="SAM" id="Phobius"/>
    </source>
</evidence>
<feature type="region of interest" description="Disordered" evidence="7">
    <location>
        <begin position="1"/>
        <end position="52"/>
    </location>
</feature>
<comment type="caution">
    <text evidence="9">The sequence shown here is derived from an EMBL/GenBank/DDBJ whole genome shotgun (WGS) entry which is preliminary data.</text>
</comment>
<dbReference type="EC" id="2.4.-.-" evidence="9"/>
<evidence type="ECO:0000313" key="10">
    <source>
        <dbReference type="Proteomes" id="UP001224775"/>
    </source>
</evidence>
<dbReference type="GO" id="GO:0042285">
    <property type="term" value="F:xylosyltransferase activity"/>
    <property type="evidence" value="ECO:0007669"/>
    <property type="project" value="TreeGrafter"/>
</dbReference>
<feature type="compositionally biased region" description="Basic and acidic residues" evidence="7">
    <location>
        <begin position="139"/>
        <end position="169"/>
    </location>
</feature>
<dbReference type="InterPro" id="IPR051292">
    <property type="entry name" value="Xyl/GlcA_transferase"/>
</dbReference>
<feature type="region of interest" description="Disordered" evidence="7">
    <location>
        <begin position="495"/>
        <end position="533"/>
    </location>
</feature>